<sequence>MNETADQENTSVQQTRQILTMPSIKKHKDQEVFKVIVMSLAKSYTDLGMTQPTQKDKDYLANELADLIPRKFPSIRLAEIPLAFSRGIRGKFGPYYGLNVVSFEKFVEAHLSCESREQLARDALLKKESRIPDKDSRFNVARDNAINAMHMMNSGKEVLSGAIVYDFLDRLALISFNNREKWEFVAEARRYLNESLGREQRRTISRIKQTEIQRKLNSVQDGSAIEMIKSMAKRFALYAFFRSCILDELDLKEIIEQQRPLFI</sequence>
<evidence type="ECO:0000313" key="1">
    <source>
        <dbReference type="EMBL" id="AOM76006.1"/>
    </source>
</evidence>
<dbReference type="Proteomes" id="UP000094313">
    <property type="component" value="Chromosome"/>
</dbReference>
<reference evidence="1 2" key="1">
    <citation type="submission" date="2016-08" db="EMBL/GenBank/DDBJ databases">
        <authorList>
            <person name="Seilhamer J.J."/>
        </authorList>
    </citation>
    <scope>NUCLEOTIDE SEQUENCE [LARGE SCALE GENOMIC DNA]</scope>
    <source>
        <strain evidence="1 2">DX4</strain>
    </source>
</reference>
<gene>
    <name evidence="1" type="ORF">BFS30_01800</name>
</gene>
<keyword evidence="2" id="KW-1185">Reference proteome</keyword>
<protein>
    <submittedName>
        <fullName evidence="1">Uncharacterized protein</fullName>
    </submittedName>
</protein>
<dbReference type="AlphaFoldDB" id="A0A1D7QBE1"/>
<evidence type="ECO:0000313" key="2">
    <source>
        <dbReference type="Proteomes" id="UP000094313"/>
    </source>
</evidence>
<accession>A0A1D7QBE1</accession>
<dbReference type="KEGG" id="psty:BFS30_01800"/>
<name>A0A1D7QBE1_9SPHI</name>
<dbReference type="EMBL" id="CP017141">
    <property type="protein sequence ID" value="AOM76006.1"/>
    <property type="molecule type" value="Genomic_DNA"/>
</dbReference>
<organism evidence="1 2">
    <name type="scientific">Pedobacter steynii</name>
    <dbReference type="NCBI Taxonomy" id="430522"/>
    <lineage>
        <taxon>Bacteria</taxon>
        <taxon>Pseudomonadati</taxon>
        <taxon>Bacteroidota</taxon>
        <taxon>Sphingobacteriia</taxon>
        <taxon>Sphingobacteriales</taxon>
        <taxon>Sphingobacteriaceae</taxon>
        <taxon>Pedobacter</taxon>
    </lineage>
</organism>
<proteinExistence type="predicted"/>